<proteinExistence type="predicted"/>
<evidence type="ECO:0000313" key="1">
    <source>
        <dbReference type="EMBL" id="KAA6183588.1"/>
    </source>
</evidence>
<organism evidence="1 2">
    <name type="scientific">Thiohalocapsa marina</name>
    <dbReference type="NCBI Taxonomy" id="424902"/>
    <lineage>
        <taxon>Bacteria</taxon>
        <taxon>Pseudomonadati</taxon>
        <taxon>Pseudomonadota</taxon>
        <taxon>Gammaproteobacteria</taxon>
        <taxon>Chromatiales</taxon>
        <taxon>Chromatiaceae</taxon>
        <taxon>Thiohalocapsa</taxon>
    </lineage>
</organism>
<sequence length="199" mass="21705">MQSDHKPFYPASEENKAPILAVLEPLFATVGQVLEVGSGSGQHAVHFAAAMPHLVWQCSDVDDALPGIRLWLQEANLPNLPAPLSLDVDGPWPATTFDAAYSANTAHILSLPQMERLFLGLGRLLPAGAPFALYGPFSDGGVHTSDSNARFDRMLRQQDPASGVRDLDDLRRFADAAGLVLEQDIAMPVNNRTLVWRRR</sequence>
<comment type="caution">
    <text evidence="1">The sequence shown here is derived from an EMBL/GenBank/DDBJ whole genome shotgun (WGS) entry which is preliminary data.</text>
</comment>
<dbReference type="PANTHER" id="PTHR20974:SF0">
    <property type="entry name" value="UPF0585 PROTEIN CG18661"/>
    <property type="match status" value="1"/>
</dbReference>
<evidence type="ECO:0000313" key="2">
    <source>
        <dbReference type="Proteomes" id="UP000322981"/>
    </source>
</evidence>
<dbReference type="SUPFAM" id="SSF53335">
    <property type="entry name" value="S-adenosyl-L-methionine-dependent methyltransferases"/>
    <property type="match status" value="1"/>
</dbReference>
<accession>A0A5M8FFC7</accession>
<dbReference type="RefSeq" id="WP_150094312.1">
    <property type="nucleotide sequence ID" value="NZ_VWXX01000031.1"/>
</dbReference>
<dbReference type="PANTHER" id="PTHR20974">
    <property type="entry name" value="UPF0585 PROTEIN CG18661"/>
    <property type="match status" value="1"/>
</dbReference>
<dbReference type="InterPro" id="IPR010342">
    <property type="entry name" value="DUF938"/>
</dbReference>
<protein>
    <submittedName>
        <fullName evidence="1">DUF938 domain-containing protein</fullName>
    </submittedName>
</protein>
<dbReference type="OrthoDB" id="5563826at2"/>
<dbReference type="InterPro" id="IPR029063">
    <property type="entry name" value="SAM-dependent_MTases_sf"/>
</dbReference>
<reference evidence="1 2" key="1">
    <citation type="submission" date="2019-09" db="EMBL/GenBank/DDBJ databases">
        <title>Whole-genome sequence of the purple sulfur bacterium Thiohalocapsa marina DSM 19078.</title>
        <authorList>
            <person name="Kyndt J.A."/>
            <person name="Meyer T.E."/>
        </authorList>
    </citation>
    <scope>NUCLEOTIDE SEQUENCE [LARGE SCALE GENOMIC DNA]</scope>
    <source>
        <strain evidence="1 2">DSM 19078</strain>
    </source>
</reference>
<dbReference type="Pfam" id="PF06080">
    <property type="entry name" value="DUF938"/>
    <property type="match status" value="1"/>
</dbReference>
<gene>
    <name evidence="1" type="ORF">F2Q65_15465</name>
</gene>
<dbReference type="AlphaFoldDB" id="A0A5M8FFC7"/>
<keyword evidence="2" id="KW-1185">Reference proteome</keyword>
<dbReference type="Gene3D" id="3.40.50.150">
    <property type="entry name" value="Vaccinia Virus protein VP39"/>
    <property type="match status" value="1"/>
</dbReference>
<name>A0A5M8FFC7_9GAMM</name>
<dbReference type="EMBL" id="VWXX01000031">
    <property type="protein sequence ID" value="KAA6183588.1"/>
    <property type="molecule type" value="Genomic_DNA"/>
</dbReference>
<dbReference type="Proteomes" id="UP000322981">
    <property type="component" value="Unassembled WGS sequence"/>
</dbReference>